<dbReference type="RefSeq" id="WP_238397737.1">
    <property type="nucleotide sequence ID" value="NZ_CP036274.1"/>
</dbReference>
<evidence type="ECO:0000256" key="3">
    <source>
        <dbReference type="ARBA" id="ARBA00022989"/>
    </source>
</evidence>
<dbReference type="KEGG" id="aagg:ETAA8_23970"/>
<dbReference type="InterPro" id="IPR027417">
    <property type="entry name" value="P-loop_NTPase"/>
</dbReference>
<gene>
    <name evidence="6" type="primary">era_2</name>
    <name evidence="6" type="ORF">ETAA8_23970</name>
</gene>
<feature type="domain" description="G" evidence="5">
    <location>
        <begin position="51"/>
        <end position="169"/>
    </location>
</feature>
<accession>A0A517YAQ4</accession>
<organism evidence="6 7">
    <name type="scientific">Anatilimnocola aggregata</name>
    <dbReference type="NCBI Taxonomy" id="2528021"/>
    <lineage>
        <taxon>Bacteria</taxon>
        <taxon>Pseudomonadati</taxon>
        <taxon>Planctomycetota</taxon>
        <taxon>Planctomycetia</taxon>
        <taxon>Pirellulales</taxon>
        <taxon>Pirellulaceae</taxon>
        <taxon>Anatilimnocola</taxon>
    </lineage>
</organism>
<dbReference type="Gene3D" id="3.40.50.300">
    <property type="entry name" value="P-loop containing nucleotide triphosphate hydrolases"/>
    <property type="match status" value="1"/>
</dbReference>
<dbReference type="GO" id="GO:0016020">
    <property type="term" value="C:membrane"/>
    <property type="evidence" value="ECO:0007669"/>
    <property type="project" value="UniProtKB-SubCell"/>
</dbReference>
<evidence type="ECO:0000256" key="2">
    <source>
        <dbReference type="ARBA" id="ARBA00022692"/>
    </source>
</evidence>
<keyword evidence="7" id="KW-1185">Reference proteome</keyword>
<dbReference type="InterPro" id="IPR021147">
    <property type="entry name" value="DUF697"/>
</dbReference>
<proteinExistence type="predicted"/>
<dbReference type="EMBL" id="CP036274">
    <property type="protein sequence ID" value="QDU27310.1"/>
    <property type="molecule type" value="Genomic_DNA"/>
</dbReference>
<evidence type="ECO:0000256" key="4">
    <source>
        <dbReference type="ARBA" id="ARBA00023136"/>
    </source>
</evidence>
<evidence type="ECO:0000313" key="6">
    <source>
        <dbReference type="EMBL" id="QDU27310.1"/>
    </source>
</evidence>
<dbReference type="Pfam" id="PF05128">
    <property type="entry name" value="DUF697"/>
    <property type="match status" value="1"/>
</dbReference>
<dbReference type="Proteomes" id="UP000315017">
    <property type="component" value="Chromosome"/>
</dbReference>
<keyword evidence="4" id="KW-0472">Membrane</keyword>
<dbReference type="AlphaFoldDB" id="A0A517YAQ4"/>
<reference evidence="6 7" key="1">
    <citation type="submission" date="2019-02" db="EMBL/GenBank/DDBJ databases">
        <title>Deep-cultivation of Planctomycetes and their phenomic and genomic characterization uncovers novel biology.</title>
        <authorList>
            <person name="Wiegand S."/>
            <person name="Jogler M."/>
            <person name="Boedeker C."/>
            <person name="Pinto D."/>
            <person name="Vollmers J."/>
            <person name="Rivas-Marin E."/>
            <person name="Kohn T."/>
            <person name="Peeters S.H."/>
            <person name="Heuer A."/>
            <person name="Rast P."/>
            <person name="Oberbeckmann S."/>
            <person name="Bunk B."/>
            <person name="Jeske O."/>
            <person name="Meyerdierks A."/>
            <person name="Storesund J.E."/>
            <person name="Kallscheuer N."/>
            <person name="Luecker S."/>
            <person name="Lage O.M."/>
            <person name="Pohl T."/>
            <person name="Merkel B.J."/>
            <person name="Hornburger P."/>
            <person name="Mueller R.-W."/>
            <person name="Bruemmer F."/>
            <person name="Labrenz M."/>
            <person name="Spormann A.M."/>
            <person name="Op den Camp H."/>
            <person name="Overmann J."/>
            <person name="Amann R."/>
            <person name="Jetten M.S.M."/>
            <person name="Mascher T."/>
            <person name="Medema M.H."/>
            <person name="Devos D.P."/>
            <person name="Kaster A.-K."/>
            <person name="Ovreas L."/>
            <person name="Rohde M."/>
            <person name="Galperin M.Y."/>
            <person name="Jogler C."/>
        </authorList>
    </citation>
    <scope>NUCLEOTIDE SEQUENCE [LARGE SCALE GENOMIC DNA]</scope>
    <source>
        <strain evidence="6 7">ETA_A8</strain>
    </source>
</reference>
<name>A0A517YAQ4_9BACT</name>
<evidence type="ECO:0000313" key="7">
    <source>
        <dbReference type="Proteomes" id="UP000315017"/>
    </source>
</evidence>
<dbReference type="InterPro" id="IPR005225">
    <property type="entry name" value="Small_GTP-bd"/>
</dbReference>
<protein>
    <submittedName>
        <fullName evidence="6">GTPase Era</fullName>
    </submittedName>
</protein>
<dbReference type="PANTHER" id="PTHR42714:SF6">
    <property type="entry name" value="TRANSLATION INITIATION FACTOR IF-2"/>
    <property type="match status" value="1"/>
</dbReference>
<dbReference type="GO" id="GO:0005737">
    <property type="term" value="C:cytoplasm"/>
    <property type="evidence" value="ECO:0007669"/>
    <property type="project" value="TreeGrafter"/>
</dbReference>
<dbReference type="GO" id="GO:0005525">
    <property type="term" value="F:GTP binding"/>
    <property type="evidence" value="ECO:0007669"/>
    <property type="project" value="InterPro"/>
</dbReference>
<dbReference type="CDD" id="cd00880">
    <property type="entry name" value="Era_like"/>
    <property type="match status" value="1"/>
</dbReference>
<evidence type="ECO:0000259" key="5">
    <source>
        <dbReference type="Pfam" id="PF01926"/>
    </source>
</evidence>
<dbReference type="PANTHER" id="PTHR42714">
    <property type="entry name" value="TRNA MODIFICATION GTPASE GTPBP3"/>
    <property type="match status" value="1"/>
</dbReference>
<dbReference type="GO" id="GO:0030488">
    <property type="term" value="P:tRNA methylation"/>
    <property type="evidence" value="ECO:0007669"/>
    <property type="project" value="TreeGrafter"/>
</dbReference>
<dbReference type="SUPFAM" id="SSF52540">
    <property type="entry name" value="P-loop containing nucleoside triphosphate hydrolases"/>
    <property type="match status" value="1"/>
</dbReference>
<evidence type="ECO:0000256" key="1">
    <source>
        <dbReference type="ARBA" id="ARBA00004141"/>
    </source>
</evidence>
<comment type="subcellular location">
    <subcellularLocation>
        <location evidence="1">Membrane</location>
        <topology evidence="1">Multi-pass membrane protein</topology>
    </subcellularLocation>
</comment>
<keyword evidence="2" id="KW-0812">Transmembrane</keyword>
<dbReference type="InterPro" id="IPR006073">
    <property type="entry name" value="GTP-bd"/>
</dbReference>
<dbReference type="Pfam" id="PF01926">
    <property type="entry name" value="MMR_HSR1"/>
    <property type="match status" value="1"/>
</dbReference>
<dbReference type="GO" id="GO:0002098">
    <property type="term" value="P:tRNA wobble uridine modification"/>
    <property type="evidence" value="ECO:0007669"/>
    <property type="project" value="TreeGrafter"/>
</dbReference>
<dbReference type="NCBIfam" id="TIGR00231">
    <property type="entry name" value="small_GTP"/>
    <property type="match status" value="1"/>
</dbReference>
<keyword evidence="3" id="KW-1133">Transmembrane helix</keyword>
<sequence length="438" mass="47694">MPSQSYNEALNSVEQTLTKLKGCTEDEKSRLRGELAGLRTMHEKLTSGRVEIVIFGEISTGKSALINALVGSKVSEVDVRGGWTKEVWHVAWNGAGYSIPGLGESQVVLIDTPGINEVGGGPRGEMARDVAQRADLILFVTDSDLNETEYTALVELTTFHKPILLILNKVDLYSREQRSRLIEVLNERLRDILPPDQIVTASADPREKEYIIQAADGSERSEWRKPLADVSEVKARILQLLEKEGLALIALNAALYASDQSDKVAALRVQLRNSRAEKIIWGVAGMKAVAVGFNPIPVADVLGGLAFDGLMIVYLAEIYNLQMSTKHAQELAKAIGAAAGGITLSVAATHGVTWFFKTLTPLWGTLMTALPQGTAAGYGTYIVGKAAKYYFENGSSWGSEGPKTVVTRIIDSIDKDSIMQQFKSEIGKKLLVNRHAKK</sequence>